<evidence type="ECO:0000259" key="5">
    <source>
        <dbReference type="PROSITE" id="PS50977"/>
    </source>
</evidence>
<sequence length="227" mass="25423">MKYGNGWRPAPVDWSSTRGRILLAASALFAQRGYFGTSTRDIAEAVHIRQPSLFHHFDAKQTIFRTLIELDLGPSIDRLQERIGEDSTWAEKLHLTAALDVQDALSQPFDSRGLYQDAVLAQEGFDDERDGIELFHRLVESLIIGGQHSGEFVEIDPTFFQRALNGVLFETIREQGGPDGPIRRGRPLDAADFLLRAVLVDPGVLPVVRETTKRRLADMTAPSRMAR</sequence>
<dbReference type="GO" id="GO:0003700">
    <property type="term" value="F:DNA-binding transcription factor activity"/>
    <property type="evidence" value="ECO:0007669"/>
    <property type="project" value="TreeGrafter"/>
</dbReference>
<feature type="DNA-binding region" description="H-T-H motif" evidence="4">
    <location>
        <begin position="38"/>
        <end position="57"/>
    </location>
</feature>
<dbReference type="SUPFAM" id="SSF46689">
    <property type="entry name" value="Homeodomain-like"/>
    <property type="match status" value="1"/>
</dbReference>
<dbReference type="PATRIC" id="fig|59750.3.peg.6002"/>
<dbReference type="GO" id="GO:0000976">
    <property type="term" value="F:transcription cis-regulatory region binding"/>
    <property type="evidence" value="ECO:0007669"/>
    <property type="project" value="TreeGrafter"/>
</dbReference>
<dbReference type="InterPro" id="IPR050109">
    <property type="entry name" value="HTH-type_TetR-like_transc_reg"/>
</dbReference>
<keyword evidence="3" id="KW-0804">Transcription</keyword>
<keyword evidence="7" id="KW-1185">Reference proteome</keyword>
<dbReference type="Gene3D" id="1.10.10.60">
    <property type="entry name" value="Homeodomain-like"/>
    <property type="match status" value="1"/>
</dbReference>
<dbReference type="EMBL" id="LGTW01000005">
    <property type="protein sequence ID" value="KWX24280.1"/>
    <property type="molecule type" value="Genomic_DNA"/>
</dbReference>
<keyword evidence="1" id="KW-0805">Transcription regulation</keyword>
<evidence type="ECO:0000256" key="2">
    <source>
        <dbReference type="ARBA" id="ARBA00023125"/>
    </source>
</evidence>
<comment type="caution">
    <text evidence="6">The sequence shown here is derived from an EMBL/GenBank/DDBJ whole genome shotgun (WGS) entry which is preliminary data.</text>
</comment>
<dbReference type="Pfam" id="PF00440">
    <property type="entry name" value="TetR_N"/>
    <property type="match status" value="1"/>
</dbReference>
<dbReference type="PANTHER" id="PTHR30055:SF234">
    <property type="entry name" value="HTH-TYPE TRANSCRIPTIONAL REGULATOR BETI"/>
    <property type="match status" value="1"/>
</dbReference>
<dbReference type="RefSeq" id="WP_067847305.1">
    <property type="nucleotide sequence ID" value="NZ_LGTW01000005.1"/>
</dbReference>
<evidence type="ECO:0000256" key="4">
    <source>
        <dbReference type="PROSITE-ProRule" id="PRU00335"/>
    </source>
</evidence>
<reference evidence="6 7" key="1">
    <citation type="submission" date="2015-07" db="EMBL/GenBank/DDBJ databases">
        <title>A draft genome sequence of Mycobacterium wolinskyi.</title>
        <authorList>
            <person name="de Man T.J."/>
            <person name="Perry K.A."/>
            <person name="Coulliette A.D."/>
            <person name="Jensen B."/>
            <person name="Toney N.C."/>
            <person name="Limbago B.M."/>
            <person name="Noble-Wang J."/>
        </authorList>
    </citation>
    <scope>NUCLEOTIDE SEQUENCE [LARGE SCALE GENOMIC DNA]</scope>
    <source>
        <strain evidence="6 7">CDC_01</strain>
    </source>
</reference>
<gene>
    <name evidence="6" type="ORF">AFM11_09820</name>
</gene>
<feature type="domain" description="HTH tetR-type" evidence="5">
    <location>
        <begin position="15"/>
        <end position="75"/>
    </location>
</feature>
<dbReference type="InterPro" id="IPR009057">
    <property type="entry name" value="Homeodomain-like_sf"/>
</dbReference>
<organism evidence="6 7">
    <name type="scientific">Mycolicibacterium wolinskyi</name>
    <dbReference type="NCBI Taxonomy" id="59750"/>
    <lineage>
        <taxon>Bacteria</taxon>
        <taxon>Bacillati</taxon>
        <taxon>Actinomycetota</taxon>
        <taxon>Actinomycetes</taxon>
        <taxon>Mycobacteriales</taxon>
        <taxon>Mycobacteriaceae</taxon>
        <taxon>Mycolicibacterium</taxon>
    </lineage>
</organism>
<name>A0A132PPL6_9MYCO</name>
<protein>
    <submittedName>
        <fullName evidence="6">TetR family transcriptional regulator</fullName>
    </submittedName>
</protein>
<proteinExistence type="predicted"/>
<dbReference type="PANTHER" id="PTHR30055">
    <property type="entry name" value="HTH-TYPE TRANSCRIPTIONAL REGULATOR RUTR"/>
    <property type="match status" value="1"/>
</dbReference>
<keyword evidence="2 4" id="KW-0238">DNA-binding</keyword>
<accession>A0A132PPL6</accession>
<dbReference type="AlphaFoldDB" id="A0A132PPL6"/>
<dbReference type="PRINTS" id="PR00455">
    <property type="entry name" value="HTHTETR"/>
</dbReference>
<dbReference type="Proteomes" id="UP000070612">
    <property type="component" value="Unassembled WGS sequence"/>
</dbReference>
<dbReference type="Gene3D" id="1.10.357.10">
    <property type="entry name" value="Tetracycline Repressor, domain 2"/>
    <property type="match status" value="1"/>
</dbReference>
<evidence type="ECO:0000256" key="1">
    <source>
        <dbReference type="ARBA" id="ARBA00023015"/>
    </source>
</evidence>
<dbReference type="InterPro" id="IPR001647">
    <property type="entry name" value="HTH_TetR"/>
</dbReference>
<evidence type="ECO:0000256" key="3">
    <source>
        <dbReference type="ARBA" id="ARBA00023163"/>
    </source>
</evidence>
<evidence type="ECO:0000313" key="7">
    <source>
        <dbReference type="Proteomes" id="UP000070612"/>
    </source>
</evidence>
<evidence type="ECO:0000313" key="6">
    <source>
        <dbReference type="EMBL" id="KWX24280.1"/>
    </source>
</evidence>
<dbReference type="STRING" id="59750.AWC31_05405"/>
<dbReference type="PROSITE" id="PS50977">
    <property type="entry name" value="HTH_TETR_2"/>
    <property type="match status" value="1"/>
</dbReference>